<gene>
    <name evidence="6" type="ORF">H4W80_006780</name>
</gene>
<dbReference type="InterPro" id="IPR003439">
    <property type="entry name" value="ABC_transporter-like_ATP-bd"/>
</dbReference>
<feature type="region of interest" description="Disordered" evidence="4">
    <location>
        <begin position="120"/>
        <end position="139"/>
    </location>
</feature>
<accession>A0ABR9M7K2</accession>
<dbReference type="EMBL" id="JADBEK010000001">
    <property type="protein sequence ID" value="MBE1588522.1"/>
    <property type="molecule type" value="Genomic_DNA"/>
</dbReference>
<dbReference type="InterPro" id="IPR017911">
    <property type="entry name" value="MacB-like_ATP-bd"/>
</dbReference>
<protein>
    <submittedName>
        <fullName evidence="6">ABC transport system ATP-binding protein</fullName>
    </submittedName>
</protein>
<name>A0ABR9M7K2_9ACTN</name>
<evidence type="ECO:0000256" key="3">
    <source>
        <dbReference type="ARBA" id="ARBA00022840"/>
    </source>
</evidence>
<dbReference type="RefSeq" id="WP_318787182.1">
    <property type="nucleotide sequence ID" value="NZ_JADBEK010000001.1"/>
</dbReference>
<evidence type="ECO:0000313" key="7">
    <source>
        <dbReference type="Proteomes" id="UP000633509"/>
    </source>
</evidence>
<evidence type="ECO:0000259" key="5">
    <source>
        <dbReference type="PROSITE" id="PS50893"/>
    </source>
</evidence>
<evidence type="ECO:0000256" key="1">
    <source>
        <dbReference type="ARBA" id="ARBA00022448"/>
    </source>
</evidence>
<keyword evidence="7" id="KW-1185">Reference proteome</keyword>
<proteinExistence type="predicted"/>
<dbReference type="SMART" id="SM00382">
    <property type="entry name" value="AAA"/>
    <property type="match status" value="1"/>
</dbReference>
<dbReference type="SUPFAM" id="SSF52540">
    <property type="entry name" value="P-loop containing nucleoside triphosphate hydrolases"/>
    <property type="match status" value="1"/>
</dbReference>
<dbReference type="PROSITE" id="PS50893">
    <property type="entry name" value="ABC_TRANSPORTER_2"/>
    <property type="match status" value="1"/>
</dbReference>
<evidence type="ECO:0000313" key="6">
    <source>
        <dbReference type="EMBL" id="MBE1588522.1"/>
    </source>
</evidence>
<dbReference type="GO" id="GO:0005524">
    <property type="term" value="F:ATP binding"/>
    <property type="evidence" value="ECO:0007669"/>
    <property type="project" value="UniProtKB-KW"/>
</dbReference>
<dbReference type="Proteomes" id="UP000633509">
    <property type="component" value="Unassembled WGS sequence"/>
</dbReference>
<keyword evidence="1" id="KW-0813">Transport</keyword>
<dbReference type="InterPro" id="IPR027417">
    <property type="entry name" value="P-loop_NTPase"/>
</dbReference>
<dbReference type="PANTHER" id="PTHR24220">
    <property type="entry name" value="IMPORT ATP-BINDING PROTEIN"/>
    <property type="match status" value="1"/>
</dbReference>
<evidence type="ECO:0000256" key="2">
    <source>
        <dbReference type="ARBA" id="ARBA00022741"/>
    </source>
</evidence>
<dbReference type="InterPro" id="IPR015854">
    <property type="entry name" value="ABC_transpr_LolD-like"/>
</dbReference>
<keyword evidence="3 6" id="KW-0067">ATP-binding</keyword>
<dbReference type="PANTHER" id="PTHR24220:SF86">
    <property type="entry name" value="ABC TRANSPORTER ABCH.1"/>
    <property type="match status" value="1"/>
</dbReference>
<organism evidence="6 7">
    <name type="scientific">Nonomuraea angiospora</name>
    <dbReference type="NCBI Taxonomy" id="46172"/>
    <lineage>
        <taxon>Bacteria</taxon>
        <taxon>Bacillati</taxon>
        <taxon>Actinomycetota</taxon>
        <taxon>Actinomycetes</taxon>
        <taxon>Streptosporangiales</taxon>
        <taxon>Streptosporangiaceae</taxon>
        <taxon>Nonomuraea</taxon>
    </lineage>
</organism>
<dbReference type="Gene3D" id="3.40.50.300">
    <property type="entry name" value="P-loop containing nucleotide triphosphate hydrolases"/>
    <property type="match status" value="1"/>
</dbReference>
<keyword evidence="2" id="KW-0547">Nucleotide-binding</keyword>
<dbReference type="CDD" id="cd03255">
    <property type="entry name" value="ABC_MJ0796_LolCDE_FtsE"/>
    <property type="match status" value="1"/>
</dbReference>
<reference evidence="6 7" key="1">
    <citation type="submission" date="2020-10" db="EMBL/GenBank/DDBJ databases">
        <title>Sequencing the genomes of 1000 actinobacteria strains.</title>
        <authorList>
            <person name="Klenk H.-P."/>
        </authorList>
    </citation>
    <scope>NUCLEOTIDE SEQUENCE [LARGE SCALE GENOMIC DNA]</scope>
    <source>
        <strain evidence="6 7">DSM 43173</strain>
    </source>
</reference>
<comment type="caution">
    <text evidence="6">The sequence shown here is derived from an EMBL/GenBank/DDBJ whole genome shotgun (WGS) entry which is preliminary data.</text>
</comment>
<feature type="domain" description="ABC transporter" evidence="5">
    <location>
        <begin position="6"/>
        <end position="248"/>
    </location>
</feature>
<dbReference type="InterPro" id="IPR003593">
    <property type="entry name" value="AAA+_ATPase"/>
</dbReference>
<sequence>MPEPVISLAEVSREFASQPPVRALDRVTLRVDRGDYLAIVGPSGSGKSTLLNVLGLLDRPSSGSYRLDGTETTTLRDGARTRLRGDRIGFVFQSFHLLSHRSVVENVMLAEIYRSRGARRERAKPTSSEAAATMSAVRQARKGRRERALAALERVGLGHRTGFAPDRLSGGERQRTAIARALMGEPSLLLCDEPTGNLDSRNTESVLGLFDELRGQGMTIVVITHEREVSERAGRRVRITDGVLVEEG</sequence>
<dbReference type="Pfam" id="PF00005">
    <property type="entry name" value="ABC_tran"/>
    <property type="match status" value="1"/>
</dbReference>
<evidence type="ECO:0000256" key="4">
    <source>
        <dbReference type="SAM" id="MobiDB-lite"/>
    </source>
</evidence>